<protein>
    <submittedName>
        <fullName evidence="1">Transposon TX1 uncharacterized</fullName>
    </submittedName>
</protein>
<dbReference type="PANTHER" id="PTHR33116">
    <property type="entry name" value="REVERSE TRANSCRIPTASE ZINC-BINDING DOMAIN-CONTAINING PROTEIN-RELATED-RELATED"/>
    <property type="match status" value="1"/>
</dbReference>
<dbReference type="EMBL" id="BKCJ010001292">
    <property type="protein sequence ID" value="GEU40357.1"/>
    <property type="molecule type" value="Genomic_DNA"/>
</dbReference>
<evidence type="ECO:0000313" key="1">
    <source>
        <dbReference type="EMBL" id="GEU40357.1"/>
    </source>
</evidence>
<gene>
    <name evidence="1" type="ORF">Tci_012335</name>
</gene>
<comment type="caution">
    <text evidence="1">The sequence shown here is derived from an EMBL/GenBank/DDBJ whole genome shotgun (WGS) entry which is preliminary data.</text>
</comment>
<dbReference type="AlphaFoldDB" id="A0A6L2JUX8"/>
<reference evidence="1" key="1">
    <citation type="journal article" date="2019" name="Sci. Rep.">
        <title>Draft genome of Tanacetum cinerariifolium, the natural source of mosquito coil.</title>
        <authorList>
            <person name="Yamashiro T."/>
            <person name="Shiraishi A."/>
            <person name="Satake H."/>
            <person name="Nakayama K."/>
        </authorList>
    </citation>
    <scope>NUCLEOTIDE SEQUENCE</scope>
</reference>
<organism evidence="1">
    <name type="scientific">Tanacetum cinerariifolium</name>
    <name type="common">Dalmatian daisy</name>
    <name type="synonym">Chrysanthemum cinerariifolium</name>
    <dbReference type="NCBI Taxonomy" id="118510"/>
    <lineage>
        <taxon>Eukaryota</taxon>
        <taxon>Viridiplantae</taxon>
        <taxon>Streptophyta</taxon>
        <taxon>Embryophyta</taxon>
        <taxon>Tracheophyta</taxon>
        <taxon>Spermatophyta</taxon>
        <taxon>Magnoliopsida</taxon>
        <taxon>eudicotyledons</taxon>
        <taxon>Gunneridae</taxon>
        <taxon>Pentapetalae</taxon>
        <taxon>asterids</taxon>
        <taxon>campanulids</taxon>
        <taxon>Asterales</taxon>
        <taxon>Asteraceae</taxon>
        <taxon>Asteroideae</taxon>
        <taxon>Anthemideae</taxon>
        <taxon>Anthemidinae</taxon>
        <taxon>Tanacetum</taxon>
    </lineage>
</organism>
<proteinExistence type="predicted"/>
<sequence>MNKAGTKISKLDHFLIYEDIVDALPDIQITALDCLWSDHTPILLHVSKLDFGPSSFKLYNSWLLQDSLMPQGANSSFFTLISKVINPIHISDFRPISLIGVQYKIIAKILTIRLFKVTDKIVNKKQSTFIAGRKILDGPLILSEFIDCLGFGSKWRSWIRACLHSSRGLILINGSPTSEFSIKRGLRRTGCASGSFSFTYLGLLIRSNMNLNSSWQILIYRFHKRLSSWRANLLSIGERLTLIKAVLDSLGIYYILIFKALELILKSLKRSRATLFGVDFKTPKS</sequence>
<name>A0A6L2JUX8_TANCI</name>
<dbReference type="PANTHER" id="PTHR33116:SF79">
    <property type="entry name" value="REVERSE TRANSCRIPTASE DOMAIN, ZINC FINGER, CCHC-TYPE-RELATED"/>
    <property type="match status" value="1"/>
</dbReference>
<accession>A0A6L2JUX8</accession>